<dbReference type="AlphaFoldDB" id="A0A4Z2EDR0"/>
<reference evidence="2 3" key="1">
    <citation type="submission" date="2019-03" db="EMBL/GenBank/DDBJ databases">
        <title>First draft genome of Liparis tanakae, snailfish: a comprehensive survey of snailfish specific genes.</title>
        <authorList>
            <person name="Kim W."/>
            <person name="Song I."/>
            <person name="Jeong J.-H."/>
            <person name="Kim D."/>
            <person name="Kim S."/>
            <person name="Ryu S."/>
            <person name="Song J.Y."/>
            <person name="Lee S.K."/>
        </authorList>
    </citation>
    <scope>NUCLEOTIDE SEQUENCE [LARGE SCALE GENOMIC DNA]</scope>
    <source>
        <tissue evidence="2">Muscle</tissue>
    </source>
</reference>
<proteinExistence type="predicted"/>
<keyword evidence="3" id="KW-1185">Reference proteome</keyword>
<dbReference type="Proteomes" id="UP000314294">
    <property type="component" value="Unassembled WGS sequence"/>
</dbReference>
<name>A0A4Z2EDR0_9TELE</name>
<gene>
    <name evidence="2" type="ORF">EYF80_063174</name>
</gene>
<feature type="region of interest" description="Disordered" evidence="1">
    <location>
        <begin position="27"/>
        <end position="87"/>
    </location>
</feature>
<evidence type="ECO:0000313" key="3">
    <source>
        <dbReference type="Proteomes" id="UP000314294"/>
    </source>
</evidence>
<dbReference type="EMBL" id="SRLO01009697">
    <property type="protein sequence ID" value="TNN26690.1"/>
    <property type="molecule type" value="Genomic_DNA"/>
</dbReference>
<evidence type="ECO:0000313" key="2">
    <source>
        <dbReference type="EMBL" id="TNN26690.1"/>
    </source>
</evidence>
<evidence type="ECO:0000256" key="1">
    <source>
        <dbReference type="SAM" id="MobiDB-lite"/>
    </source>
</evidence>
<organism evidence="2 3">
    <name type="scientific">Liparis tanakae</name>
    <name type="common">Tanaka's snailfish</name>
    <dbReference type="NCBI Taxonomy" id="230148"/>
    <lineage>
        <taxon>Eukaryota</taxon>
        <taxon>Metazoa</taxon>
        <taxon>Chordata</taxon>
        <taxon>Craniata</taxon>
        <taxon>Vertebrata</taxon>
        <taxon>Euteleostomi</taxon>
        <taxon>Actinopterygii</taxon>
        <taxon>Neopterygii</taxon>
        <taxon>Teleostei</taxon>
        <taxon>Neoteleostei</taxon>
        <taxon>Acanthomorphata</taxon>
        <taxon>Eupercaria</taxon>
        <taxon>Perciformes</taxon>
        <taxon>Cottioidei</taxon>
        <taxon>Cottales</taxon>
        <taxon>Liparidae</taxon>
        <taxon>Liparis</taxon>
    </lineage>
</organism>
<comment type="caution">
    <text evidence="2">The sequence shown here is derived from an EMBL/GenBank/DDBJ whole genome shotgun (WGS) entry which is preliminary data.</text>
</comment>
<accession>A0A4Z2EDR0</accession>
<sequence length="98" mass="11085">MKSNLTVPPLQQRAGNRTFREDLSLWRERLQHNNNHNNNNHNHHNNHNNNNNHNNDIEDPELSSSVEASSRPVAPPGGGINSFVNQIPDEVCVEGFTD</sequence>
<protein>
    <submittedName>
        <fullName evidence="2">Uncharacterized protein</fullName>
    </submittedName>
</protein>